<dbReference type="RefSeq" id="WP_139600473.1">
    <property type="nucleotide sequence ID" value="NZ_VDCQ01000002.1"/>
</dbReference>
<feature type="domain" description="SiaC family regulatory phosphoprotein" evidence="1">
    <location>
        <begin position="6"/>
        <end position="124"/>
    </location>
</feature>
<protein>
    <submittedName>
        <fullName evidence="2">DUF1987 domain-containing protein</fullName>
    </submittedName>
</protein>
<dbReference type="Proteomes" id="UP000307943">
    <property type="component" value="Unassembled WGS sequence"/>
</dbReference>
<keyword evidence="3" id="KW-1185">Reference proteome</keyword>
<evidence type="ECO:0000313" key="3">
    <source>
        <dbReference type="Proteomes" id="UP000307943"/>
    </source>
</evidence>
<evidence type="ECO:0000313" key="2">
    <source>
        <dbReference type="EMBL" id="TNJ67965.1"/>
    </source>
</evidence>
<organism evidence="2 3">
    <name type="scientific">Paenibacillus hemerocallicola</name>
    <dbReference type="NCBI Taxonomy" id="1172614"/>
    <lineage>
        <taxon>Bacteria</taxon>
        <taxon>Bacillati</taxon>
        <taxon>Bacillota</taxon>
        <taxon>Bacilli</taxon>
        <taxon>Bacillales</taxon>
        <taxon>Paenibacillaceae</taxon>
        <taxon>Paenibacillus</taxon>
    </lineage>
</organism>
<name>A0A5C4TG90_9BACL</name>
<reference evidence="2 3" key="1">
    <citation type="submission" date="2019-05" db="EMBL/GenBank/DDBJ databases">
        <title>We sequenced the genome of Paenibacillus hemerocallicola KCTC 33185 for further insight into its adaptation and study the phylogeny of Paenibacillus.</title>
        <authorList>
            <person name="Narsing Rao M.P."/>
        </authorList>
    </citation>
    <scope>NUCLEOTIDE SEQUENCE [LARGE SCALE GENOMIC DNA]</scope>
    <source>
        <strain evidence="2 3">KCTC 33185</strain>
    </source>
</reference>
<gene>
    <name evidence="2" type="ORF">FE784_02160</name>
</gene>
<dbReference type="AlphaFoldDB" id="A0A5C4TG90"/>
<dbReference type="Pfam" id="PF09345">
    <property type="entry name" value="SiaC"/>
    <property type="match status" value="1"/>
</dbReference>
<dbReference type="EMBL" id="VDCQ01000002">
    <property type="protein sequence ID" value="TNJ67965.1"/>
    <property type="molecule type" value="Genomic_DNA"/>
</dbReference>
<comment type="caution">
    <text evidence="2">The sequence shown here is derived from an EMBL/GenBank/DDBJ whole genome shotgun (WGS) entry which is preliminary data.</text>
</comment>
<sequence length="129" mass="14730">MQRYFISETKSSPAIDFDPATNLLALIGQSYPENAFKFYEPILEWADGYLAQLSPDVEAILEFQMPYMNTSSTKCLMMLLDKFDSAYSQGKRVAVRWICNADNESEFECAEELKEDLSLPFDILTKEVG</sequence>
<dbReference type="OrthoDB" id="5297629at2"/>
<accession>A0A5C4TG90</accession>
<dbReference type="InterPro" id="IPR018530">
    <property type="entry name" value="SiaC"/>
</dbReference>
<proteinExistence type="predicted"/>
<evidence type="ECO:0000259" key="1">
    <source>
        <dbReference type="Pfam" id="PF09345"/>
    </source>
</evidence>